<proteinExistence type="predicted"/>
<organism evidence="2 3">
    <name type="scientific">Candidatus Uhrbacteria bacterium RIFCSPLOWO2_01_FULL_47_24</name>
    <dbReference type="NCBI Taxonomy" id="1802401"/>
    <lineage>
        <taxon>Bacteria</taxon>
        <taxon>Candidatus Uhriibacteriota</taxon>
    </lineage>
</organism>
<protein>
    <recommendedName>
        <fullName evidence="4">ABC transporter permease</fullName>
    </recommendedName>
</protein>
<dbReference type="AlphaFoldDB" id="A0A1F7USP7"/>
<accession>A0A1F7USP7</accession>
<sequence>MKPKSMRKYWTIITTMWARALIHRFTIVAYRTGELFEIVFLLILWTALFKGRDTISGYTIQEMITYVLVGNLVSIVTRNFLTDFMTKEIKDGALSIFVVKPITYLRYVLVRELGRVSLPFLISLVSQIGIMLIFARQLVIHTSFVHFALFIVMVAFAFLIEFFISFLIGATAFWTDETDGLSQTIYRLKRFLSGGYFTLSLLPALYIQISLALPFAYSFYVPTQLYLQKLTLWQGLKGIGIQIIWIALLYLCIKLVWRRGTRRYEGVGI</sequence>
<feature type="transmembrane region" description="Helical" evidence="1">
    <location>
        <begin position="63"/>
        <end position="81"/>
    </location>
</feature>
<dbReference type="STRING" id="1802401.A3B21_03605"/>
<feature type="transmembrane region" description="Helical" evidence="1">
    <location>
        <begin position="35"/>
        <end position="51"/>
    </location>
</feature>
<dbReference type="PANTHER" id="PTHR36832:SF1">
    <property type="entry name" value="SLR1174 PROTEIN"/>
    <property type="match status" value="1"/>
</dbReference>
<dbReference type="InterPro" id="IPR010390">
    <property type="entry name" value="ABC-2_transporter-like"/>
</dbReference>
<comment type="caution">
    <text evidence="2">The sequence shown here is derived from an EMBL/GenBank/DDBJ whole genome shotgun (WGS) entry which is preliminary data.</text>
</comment>
<feature type="transmembrane region" description="Helical" evidence="1">
    <location>
        <begin position="239"/>
        <end position="257"/>
    </location>
</feature>
<evidence type="ECO:0000313" key="2">
    <source>
        <dbReference type="EMBL" id="OGL81276.1"/>
    </source>
</evidence>
<keyword evidence="1" id="KW-0812">Transmembrane</keyword>
<dbReference type="PANTHER" id="PTHR36832">
    <property type="entry name" value="SLR1174 PROTEIN-RELATED"/>
    <property type="match status" value="1"/>
</dbReference>
<evidence type="ECO:0000256" key="1">
    <source>
        <dbReference type="SAM" id="Phobius"/>
    </source>
</evidence>
<evidence type="ECO:0000313" key="3">
    <source>
        <dbReference type="Proteomes" id="UP000176897"/>
    </source>
</evidence>
<feature type="transmembrane region" description="Helical" evidence="1">
    <location>
        <begin position="116"/>
        <end position="135"/>
    </location>
</feature>
<feature type="transmembrane region" description="Helical" evidence="1">
    <location>
        <begin position="196"/>
        <end position="219"/>
    </location>
</feature>
<name>A0A1F7USP7_9BACT</name>
<feature type="transmembrane region" description="Helical" evidence="1">
    <location>
        <begin position="147"/>
        <end position="175"/>
    </location>
</feature>
<keyword evidence="1" id="KW-1133">Transmembrane helix</keyword>
<reference evidence="2 3" key="1">
    <citation type="journal article" date="2016" name="Nat. Commun.">
        <title>Thousands of microbial genomes shed light on interconnected biogeochemical processes in an aquifer system.</title>
        <authorList>
            <person name="Anantharaman K."/>
            <person name="Brown C.T."/>
            <person name="Hug L.A."/>
            <person name="Sharon I."/>
            <person name="Castelle C.J."/>
            <person name="Probst A.J."/>
            <person name="Thomas B.C."/>
            <person name="Singh A."/>
            <person name="Wilkins M.J."/>
            <person name="Karaoz U."/>
            <person name="Brodie E.L."/>
            <person name="Williams K.H."/>
            <person name="Hubbard S.S."/>
            <person name="Banfield J.F."/>
        </authorList>
    </citation>
    <scope>NUCLEOTIDE SEQUENCE [LARGE SCALE GENOMIC DNA]</scope>
</reference>
<keyword evidence="1" id="KW-0472">Membrane</keyword>
<dbReference type="EMBL" id="MGEJ01000008">
    <property type="protein sequence ID" value="OGL81276.1"/>
    <property type="molecule type" value="Genomic_DNA"/>
</dbReference>
<dbReference type="Pfam" id="PF06182">
    <property type="entry name" value="ABC2_membrane_6"/>
    <property type="match status" value="1"/>
</dbReference>
<gene>
    <name evidence="2" type="ORF">A3B21_03605</name>
</gene>
<evidence type="ECO:0008006" key="4">
    <source>
        <dbReference type="Google" id="ProtNLM"/>
    </source>
</evidence>
<dbReference type="Proteomes" id="UP000176897">
    <property type="component" value="Unassembled WGS sequence"/>
</dbReference>